<keyword evidence="10" id="KW-0325">Glycoprotein</keyword>
<dbReference type="InterPro" id="IPR055448">
    <property type="entry name" value="PH_Rhabdo_glycop"/>
</dbReference>
<proteinExistence type="predicted"/>
<evidence type="ECO:0000259" key="15">
    <source>
        <dbReference type="Pfam" id="PF24834"/>
    </source>
</evidence>
<feature type="domain" description="Spike glycoprotein fusion" evidence="13">
    <location>
        <begin position="76"/>
        <end position="179"/>
    </location>
</feature>
<evidence type="ECO:0000256" key="8">
    <source>
        <dbReference type="ARBA" id="ARBA00023136"/>
    </source>
</evidence>
<gene>
    <name evidence="16" type="primary">G</name>
</gene>
<dbReference type="Gene3D" id="2.30.29.130">
    <property type="match status" value="1"/>
</dbReference>
<evidence type="ECO:0000259" key="13">
    <source>
        <dbReference type="Pfam" id="PF00974"/>
    </source>
</evidence>
<evidence type="ECO:0000259" key="14">
    <source>
        <dbReference type="Pfam" id="PF24833"/>
    </source>
</evidence>
<keyword evidence="17" id="KW-1185">Reference proteome</keyword>
<evidence type="ECO:0000313" key="16">
    <source>
        <dbReference type="EMBL" id="FAA01391.1"/>
    </source>
</evidence>
<evidence type="ECO:0000256" key="11">
    <source>
        <dbReference type="ARBA" id="ARBA00023288"/>
    </source>
</evidence>
<protein>
    <recommendedName>
        <fullName evidence="2">Glycoprotein</fullName>
    </recommendedName>
</protein>
<keyword evidence="8 12" id="KW-0472">Membrane</keyword>
<evidence type="ECO:0000256" key="5">
    <source>
        <dbReference type="ARBA" id="ARBA00022844"/>
    </source>
</evidence>
<evidence type="ECO:0000256" key="10">
    <source>
        <dbReference type="ARBA" id="ARBA00023180"/>
    </source>
</evidence>
<comment type="subcellular location">
    <subcellularLocation>
        <location evidence="1">Virion membrane</location>
        <topology evidence="1">Single-pass type I membrane protein</topology>
    </subcellularLocation>
</comment>
<evidence type="ECO:0000256" key="4">
    <source>
        <dbReference type="ARBA" id="ARBA00022729"/>
    </source>
</evidence>
<feature type="domain" description="Spike glycoprotein G central" evidence="14">
    <location>
        <begin position="271"/>
        <end position="386"/>
    </location>
</feature>
<feature type="transmembrane region" description="Helical" evidence="12">
    <location>
        <begin position="461"/>
        <end position="479"/>
    </location>
</feature>
<dbReference type="EMBL" id="BR001666">
    <property type="protein sequence ID" value="FAA01391.1"/>
    <property type="molecule type" value="Viral_cRNA"/>
</dbReference>
<sequence>MRACLKTLVLLASVNILFSYDPPLYTIPSHISPWRKINPNGIRCPSDVYLPDDNCSTEREITYTELGLSSNLKNRIDGYTCTGIRYSATTYTNFVGYVTTSFSQDFISPSLIRCKESYIWKFHGDPRYEESLNHPYPDYSWLRTITTQKDSYIVTEHSDVEIDLYTSDFISSLFPGGACKRNVNQEGYCPSIHEKTIWIPEGRSLNAACDIFMKSKGKILSKDGNLCGFIDKFSNFRSLENSCKISICGKKGLHLYDGMWVSFKDEVITGECPASTLVNQHTRDLDEVEYTIHRSLLDRRERCLDALEDLMLTYQISFRRLSLFRKAVPGRGKVFSLLNGSLVEADATYLPVKAWRDILSTPDCLIVDGSCYPPSEKVLFNGIFVNDAGHVIIPERVFGDTPDQLPLIESYQIPMKHPHVDMMDIKNSVESHITESITSDMMKGIKRVSDIQLGLPDWGRYLLYTLFGLGTLFFIWVILKCCCNKKKTKDKTMRIEKERSNLRNANQSWEDYKSGKSELLPKSLL</sequence>
<evidence type="ECO:0000256" key="2">
    <source>
        <dbReference type="ARBA" id="ARBA00015600"/>
    </source>
</evidence>
<dbReference type="RefSeq" id="YP_010798904.1">
    <property type="nucleotide sequence ID" value="NC_076534.1"/>
</dbReference>
<dbReference type="GeneID" id="80537178"/>
<evidence type="ECO:0000256" key="7">
    <source>
        <dbReference type="ARBA" id="ARBA00022989"/>
    </source>
</evidence>
<evidence type="ECO:0000256" key="1">
    <source>
        <dbReference type="ARBA" id="ARBA00004563"/>
    </source>
</evidence>
<dbReference type="Proteomes" id="UP000831573">
    <property type="component" value="Segment"/>
</dbReference>
<dbReference type="GO" id="GO:0019031">
    <property type="term" value="C:viral envelope"/>
    <property type="evidence" value="ECO:0007669"/>
    <property type="project" value="UniProtKB-KW"/>
</dbReference>
<feature type="domain" description="Glycoprotein G PH" evidence="15">
    <location>
        <begin position="188"/>
        <end position="260"/>
    </location>
</feature>
<name>A0AAD3AVP4_9RHAB</name>
<keyword evidence="9" id="KW-0564">Palmitate</keyword>
<organism evidence="16 17">
    <name type="scientific">Anole lyssa-like virus 1</name>
    <dbReference type="NCBI Taxonomy" id="2772344"/>
    <lineage>
        <taxon>Viruses</taxon>
        <taxon>Riboviria</taxon>
        <taxon>Orthornavirae</taxon>
        <taxon>Negarnaviricota</taxon>
        <taxon>Haploviricotina</taxon>
        <taxon>Monjiviricetes</taxon>
        <taxon>Mononegavirales</taxon>
        <taxon>Rhabdoviridae</taxon>
        <taxon>Alpharhabdovirinae</taxon>
        <taxon>Replylivirus</taxon>
        <taxon>Replylivirus allogus</taxon>
    </lineage>
</organism>
<dbReference type="GO" id="GO:0055036">
    <property type="term" value="C:virion membrane"/>
    <property type="evidence" value="ECO:0007669"/>
    <property type="project" value="UniProtKB-SubCell"/>
</dbReference>
<keyword evidence="4" id="KW-0732">Signal</keyword>
<dbReference type="Pfam" id="PF24834">
    <property type="entry name" value="PH_Rhabdo_glycop"/>
    <property type="match status" value="1"/>
</dbReference>
<dbReference type="InterPro" id="IPR001903">
    <property type="entry name" value="Rhabdo_glycop_FD"/>
</dbReference>
<dbReference type="Pfam" id="PF24833">
    <property type="entry name" value="Rhabdo_glycop_CD"/>
    <property type="match status" value="1"/>
</dbReference>
<dbReference type="InterPro" id="IPR055447">
    <property type="entry name" value="Rhabdo_glycop_CD"/>
</dbReference>
<evidence type="ECO:0000256" key="12">
    <source>
        <dbReference type="SAM" id="Phobius"/>
    </source>
</evidence>
<keyword evidence="5" id="KW-0946">Virion</keyword>
<dbReference type="Pfam" id="PF00974">
    <property type="entry name" value="Rhabdo_glycop_FD"/>
    <property type="match status" value="1"/>
</dbReference>
<keyword evidence="6" id="KW-0261">Viral envelope protein</keyword>
<dbReference type="KEGG" id="vg:80537178"/>
<evidence type="ECO:0000256" key="6">
    <source>
        <dbReference type="ARBA" id="ARBA00022879"/>
    </source>
</evidence>
<evidence type="ECO:0000256" key="9">
    <source>
        <dbReference type="ARBA" id="ARBA00023139"/>
    </source>
</evidence>
<evidence type="ECO:0000313" key="17">
    <source>
        <dbReference type="Proteomes" id="UP000831573"/>
    </source>
</evidence>
<keyword evidence="11" id="KW-0449">Lipoprotein</keyword>
<dbReference type="SUPFAM" id="SSF161008">
    <property type="entry name" value="Viral glycoprotein ectodomain-like"/>
    <property type="match status" value="1"/>
</dbReference>
<reference evidence="16" key="1">
    <citation type="journal article" date="2021" name="Virus">
        <title>Identification of a reptile lyssavirus in Anolis allogus provided novel insights into lyssavirus evolution.</title>
        <authorList>
            <person name="Horie M."/>
            <person name="Akashi H."/>
            <person name="Kawata M."/>
            <person name="Tomonaga K."/>
        </authorList>
    </citation>
    <scope>NUCLEOTIDE SEQUENCE</scope>
    <source>
        <strain evidence="16">A.allogus/Cuba/2011</strain>
    </source>
</reference>
<keyword evidence="3 12" id="KW-0812">Transmembrane</keyword>
<evidence type="ECO:0000256" key="3">
    <source>
        <dbReference type="ARBA" id="ARBA00022692"/>
    </source>
</evidence>
<accession>A0AAD3AVP4</accession>
<keyword evidence="7 12" id="KW-1133">Transmembrane helix</keyword>